<dbReference type="Pfam" id="PF13416">
    <property type="entry name" value="SBP_bac_8"/>
    <property type="match status" value="1"/>
</dbReference>
<dbReference type="PIRSF" id="PIRSF002825">
    <property type="entry name" value="CfbpA"/>
    <property type="match status" value="1"/>
</dbReference>
<dbReference type="Proteomes" id="UP000076510">
    <property type="component" value="Unassembled WGS sequence"/>
</dbReference>
<reference evidence="2" key="2">
    <citation type="submission" date="2016-01" db="EMBL/GenBank/DDBJ databases">
        <authorList>
            <person name="McClelland M."/>
            <person name="Jain A."/>
            <person name="Saraogi P."/>
            <person name="Mendelson R."/>
            <person name="Westerman R."/>
            <person name="SanMiguel P."/>
            <person name="Csonka L."/>
        </authorList>
    </citation>
    <scope>NUCLEOTIDE SEQUENCE</scope>
    <source>
        <strain evidence="2">M19</strain>
    </source>
</reference>
<protein>
    <submittedName>
        <fullName evidence="2">ABC transporter substrate-binding protein</fullName>
    </submittedName>
    <submittedName>
        <fullName evidence="3">Extracellular solute-binding protein</fullName>
    </submittedName>
</protein>
<evidence type="ECO:0000313" key="5">
    <source>
        <dbReference type="Proteomes" id="UP000322997"/>
    </source>
</evidence>
<dbReference type="InterPro" id="IPR026045">
    <property type="entry name" value="Ferric-bd"/>
</dbReference>
<gene>
    <name evidence="2" type="ORF">AV649_16680</name>
    <name evidence="3" type="ORF">FZC83_08145</name>
</gene>
<reference evidence="4" key="1">
    <citation type="submission" date="2016-01" db="EMBL/GenBank/DDBJ databases">
        <title>Whole genome sequencing of Bhargavaea cecembensis T14.</title>
        <authorList>
            <person name="Hong K.W."/>
        </authorList>
    </citation>
    <scope>NUCLEOTIDE SEQUENCE [LARGE SCALE GENOMIC DNA]</scope>
    <source>
        <strain evidence="4">M19</strain>
    </source>
</reference>
<evidence type="ECO:0000256" key="1">
    <source>
        <dbReference type="ARBA" id="ARBA00022729"/>
    </source>
</evidence>
<dbReference type="GeneID" id="89533320"/>
<proteinExistence type="predicted"/>
<evidence type="ECO:0000313" key="3">
    <source>
        <dbReference type="EMBL" id="TYS54910.1"/>
    </source>
</evidence>
<comment type="caution">
    <text evidence="2">The sequence shown here is derived from an EMBL/GenBank/DDBJ whole genome shotgun (WGS) entry which is preliminary data.</text>
</comment>
<dbReference type="GO" id="GO:0015888">
    <property type="term" value="P:thiamine transport"/>
    <property type="evidence" value="ECO:0007669"/>
    <property type="project" value="TreeGrafter"/>
</dbReference>
<accession>A0A165L740</accession>
<dbReference type="PANTHER" id="PTHR30006:SF2">
    <property type="entry name" value="ABC TRANSPORTER SUBSTRATE-BINDING PROTEIN"/>
    <property type="match status" value="1"/>
</dbReference>
<keyword evidence="1" id="KW-0732">Signal</keyword>
<dbReference type="AlphaFoldDB" id="A0A165L740"/>
<dbReference type="GO" id="GO:0030288">
    <property type="term" value="C:outer membrane-bounded periplasmic space"/>
    <property type="evidence" value="ECO:0007669"/>
    <property type="project" value="TreeGrafter"/>
</dbReference>
<organism evidence="2 4">
    <name type="scientific">Rossellomorea marisflavi</name>
    <dbReference type="NCBI Taxonomy" id="189381"/>
    <lineage>
        <taxon>Bacteria</taxon>
        <taxon>Bacillati</taxon>
        <taxon>Bacillota</taxon>
        <taxon>Bacilli</taxon>
        <taxon>Bacillales</taxon>
        <taxon>Bacillaceae</taxon>
        <taxon>Rossellomorea</taxon>
    </lineage>
</organism>
<dbReference type="GO" id="GO:0030976">
    <property type="term" value="F:thiamine pyrophosphate binding"/>
    <property type="evidence" value="ECO:0007669"/>
    <property type="project" value="TreeGrafter"/>
</dbReference>
<dbReference type="Proteomes" id="UP000322997">
    <property type="component" value="Unassembled WGS sequence"/>
</dbReference>
<sequence>MLTLTLAACSSGDKKTGGDSKELTVYSPHPLEFTEPLVKDFENETGIKVELISAGSGELLKRVESESKNPLSDVLWGGSISTLSSKKDLFEKYESSNEEDVIDSYKNTDGYITRFSVVPSVIMVNTNLIGDVKVEGYQDLLNKELKGTIANADPSKSSSSFEHLINQLYAMGEGVPDDGWDYVSDFVKNLDGKLLSGSSAVYKGVADGEYTVGLTFEEAALNYVKNGAPVEVVYPEEGTIAKADGMAIIKDANNLENAKKFVDYVTGKEVQQKITSELNRRSVLKGIEIDPKSGMKDLNDVKVIKDDEEWSNDNKEELLSKYKDIFTSN</sequence>
<dbReference type="InterPro" id="IPR006059">
    <property type="entry name" value="SBP"/>
</dbReference>
<dbReference type="CDD" id="cd13546">
    <property type="entry name" value="PBP2_BitB"/>
    <property type="match status" value="1"/>
</dbReference>
<evidence type="ECO:0000313" key="4">
    <source>
        <dbReference type="Proteomes" id="UP000076510"/>
    </source>
</evidence>
<dbReference type="PATRIC" id="fig|189381.10.peg.1060"/>
<name>A0A165L740_9BACI</name>
<evidence type="ECO:0000313" key="2">
    <source>
        <dbReference type="EMBL" id="KZE51202.1"/>
    </source>
</evidence>
<dbReference type="OrthoDB" id="9791045at2"/>
<dbReference type="EMBL" id="VTEQ01000002">
    <property type="protein sequence ID" value="TYS54910.1"/>
    <property type="molecule type" value="Genomic_DNA"/>
</dbReference>
<reference evidence="3 5" key="3">
    <citation type="submission" date="2019-08" db="EMBL/GenBank/DDBJ databases">
        <title>Bacillus genomes from the desert of Cuatro Cienegas, Coahuila.</title>
        <authorList>
            <person name="Olmedo-Alvarez G."/>
        </authorList>
    </citation>
    <scope>NUCLEOTIDE SEQUENCE [LARGE SCALE GENOMIC DNA]</scope>
    <source>
        <strain evidence="3 5">CH108_3D</strain>
    </source>
</reference>
<dbReference type="EMBL" id="LQQY01000009">
    <property type="protein sequence ID" value="KZE51202.1"/>
    <property type="molecule type" value="Genomic_DNA"/>
</dbReference>
<dbReference type="GO" id="GO:0030975">
    <property type="term" value="F:thiamine binding"/>
    <property type="evidence" value="ECO:0007669"/>
    <property type="project" value="TreeGrafter"/>
</dbReference>
<dbReference type="RefSeq" id="WP_048013878.1">
    <property type="nucleotide sequence ID" value="NZ_CP081870.1"/>
</dbReference>
<dbReference type="Gene3D" id="3.40.190.10">
    <property type="entry name" value="Periplasmic binding protein-like II"/>
    <property type="match status" value="2"/>
</dbReference>
<dbReference type="PANTHER" id="PTHR30006">
    <property type="entry name" value="THIAMINE-BINDING PERIPLASMIC PROTEIN-RELATED"/>
    <property type="match status" value="1"/>
</dbReference>
<dbReference type="SUPFAM" id="SSF53850">
    <property type="entry name" value="Periplasmic binding protein-like II"/>
    <property type="match status" value="1"/>
</dbReference>